<feature type="region of interest" description="Disordered" evidence="1">
    <location>
        <begin position="149"/>
        <end position="168"/>
    </location>
</feature>
<organism evidence="2 3">
    <name type="scientific">Myotis davidii</name>
    <name type="common">David's myotis</name>
    <dbReference type="NCBI Taxonomy" id="225400"/>
    <lineage>
        <taxon>Eukaryota</taxon>
        <taxon>Metazoa</taxon>
        <taxon>Chordata</taxon>
        <taxon>Craniata</taxon>
        <taxon>Vertebrata</taxon>
        <taxon>Euteleostomi</taxon>
        <taxon>Mammalia</taxon>
        <taxon>Eutheria</taxon>
        <taxon>Laurasiatheria</taxon>
        <taxon>Chiroptera</taxon>
        <taxon>Yangochiroptera</taxon>
        <taxon>Vespertilionidae</taxon>
        <taxon>Myotis</taxon>
    </lineage>
</organism>
<feature type="compositionally biased region" description="Polar residues" evidence="1">
    <location>
        <begin position="149"/>
        <end position="158"/>
    </location>
</feature>
<evidence type="ECO:0000313" key="3">
    <source>
        <dbReference type="Proteomes" id="UP000010556"/>
    </source>
</evidence>
<dbReference type="AlphaFoldDB" id="L5MHT9"/>
<dbReference type="Proteomes" id="UP000010556">
    <property type="component" value="Unassembled WGS sequence"/>
</dbReference>
<protein>
    <submittedName>
        <fullName evidence="2">Uncharacterized protein</fullName>
    </submittedName>
</protein>
<accession>L5MHT9</accession>
<evidence type="ECO:0000313" key="2">
    <source>
        <dbReference type="EMBL" id="ELK37872.1"/>
    </source>
</evidence>
<gene>
    <name evidence="2" type="ORF">MDA_GLEAN10013511</name>
</gene>
<sequence>MAGMSCGEMVEPVSGGAWPRRGANRCHQGKPLVVTENSLLLHTAVPLGTHTRCWRWSCHLHPQLALAPIAPQGFSTSPAPERQLEPVAASCTRCRRWPHSHPLLAPGSATPNIKDYTIHHPFLRTGTGVVAGATLGEKFHHGFPACSSSKPLQDSTWVAKSGQHRFRP</sequence>
<dbReference type="EMBL" id="KB099987">
    <property type="protein sequence ID" value="ELK37872.1"/>
    <property type="molecule type" value="Genomic_DNA"/>
</dbReference>
<keyword evidence="3" id="KW-1185">Reference proteome</keyword>
<reference evidence="3" key="1">
    <citation type="journal article" date="2013" name="Science">
        <title>Comparative analysis of bat genomes provides insight into the evolution of flight and immunity.</title>
        <authorList>
            <person name="Zhang G."/>
            <person name="Cowled C."/>
            <person name="Shi Z."/>
            <person name="Huang Z."/>
            <person name="Bishop-Lilly K.A."/>
            <person name="Fang X."/>
            <person name="Wynne J.W."/>
            <person name="Xiong Z."/>
            <person name="Baker M.L."/>
            <person name="Zhao W."/>
            <person name="Tachedjian M."/>
            <person name="Zhu Y."/>
            <person name="Zhou P."/>
            <person name="Jiang X."/>
            <person name="Ng J."/>
            <person name="Yang L."/>
            <person name="Wu L."/>
            <person name="Xiao J."/>
            <person name="Feng Y."/>
            <person name="Chen Y."/>
            <person name="Sun X."/>
            <person name="Zhang Y."/>
            <person name="Marsh G.A."/>
            <person name="Crameri G."/>
            <person name="Broder C.C."/>
            <person name="Frey K.G."/>
            <person name="Wang L.F."/>
            <person name="Wang J."/>
        </authorList>
    </citation>
    <scope>NUCLEOTIDE SEQUENCE [LARGE SCALE GENOMIC DNA]</scope>
</reference>
<name>L5MHT9_MYODS</name>
<proteinExistence type="predicted"/>
<evidence type="ECO:0000256" key="1">
    <source>
        <dbReference type="SAM" id="MobiDB-lite"/>
    </source>
</evidence>